<evidence type="ECO:0000256" key="1">
    <source>
        <dbReference type="SAM" id="MobiDB-lite"/>
    </source>
</evidence>
<accession>A0AAV7T5V1</accession>
<dbReference type="EMBL" id="JANPWB010000007">
    <property type="protein sequence ID" value="KAJ1171770.1"/>
    <property type="molecule type" value="Genomic_DNA"/>
</dbReference>
<name>A0AAV7T5V1_PLEWA</name>
<proteinExistence type="predicted"/>
<feature type="compositionally biased region" description="Polar residues" evidence="1">
    <location>
        <begin position="47"/>
        <end position="59"/>
    </location>
</feature>
<sequence>MGCGGPPRSLRAALQCSQHPARQCSTGRTPLPGLLPSEAGLGARGLTDSSRPLPSSATSGLAHARSAARPLGL</sequence>
<gene>
    <name evidence="2" type="ORF">NDU88_003628</name>
</gene>
<keyword evidence="3" id="KW-1185">Reference proteome</keyword>
<dbReference type="Proteomes" id="UP001066276">
    <property type="component" value="Chromosome 4_1"/>
</dbReference>
<comment type="caution">
    <text evidence="2">The sequence shown here is derived from an EMBL/GenBank/DDBJ whole genome shotgun (WGS) entry which is preliminary data.</text>
</comment>
<feature type="region of interest" description="Disordered" evidence="1">
    <location>
        <begin position="20"/>
        <end position="73"/>
    </location>
</feature>
<evidence type="ECO:0000313" key="3">
    <source>
        <dbReference type="Proteomes" id="UP001066276"/>
    </source>
</evidence>
<protein>
    <submittedName>
        <fullName evidence="2">Uncharacterized protein</fullName>
    </submittedName>
</protein>
<organism evidence="2 3">
    <name type="scientific">Pleurodeles waltl</name>
    <name type="common">Iberian ribbed newt</name>
    <dbReference type="NCBI Taxonomy" id="8319"/>
    <lineage>
        <taxon>Eukaryota</taxon>
        <taxon>Metazoa</taxon>
        <taxon>Chordata</taxon>
        <taxon>Craniata</taxon>
        <taxon>Vertebrata</taxon>
        <taxon>Euteleostomi</taxon>
        <taxon>Amphibia</taxon>
        <taxon>Batrachia</taxon>
        <taxon>Caudata</taxon>
        <taxon>Salamandroidea</taxon>
        <taxon>Salamandridae</taxon>
        <taxon>Pleurodelinae</taxon>
        <taxon>Pleurodeles</taxon>
    </lineage>
</organism>
<evidence type="ECO:0000313" key="2">
    <source>
        <dbReference type="EMBL" id="KAJ1171770.1"/>
    </source>
</evidence>
<dbReference type="AlphaFoldDB" id="A0AAV7T5V1"/>
<reference evidence="2" key="1">
    <citation type="journal article" date="2022" name="bioRxiv">
        <title>Sequencing and chromosome-scale assembly of the giantPleurodeles waltlgenome.</title>
        <authorList>
            <person name="Brown T."/>
            <person name="Elewa A."/>
            <person name="Iarovenko S."/>
            <person name="Subramanian E."/>
            <person name="Araus A.J."/>
            <person name="Petzold A."/>
            <person name="Susuki M."/>
            <person name="Suzuki K.-i.T."/>
            <person name="Hayashi T."/>
            <person name="Toyoda A."/>
            <person name="Oliveira C."/>
            <person name="Osipova E."/>
            <person name="Leigh N.D."/>
            <person name="Simon A."/>
            <person name="Yun M.H."/>
        </authorList>
    </citation>
    <scope>NUCLEOTIDE SEQUENCE</scope>
    <source>
        <strain evidence="2">20211129_DDA</strain>
        <tissue evidence="2">Liver</tissue>
    </source>
</reference>